<gene>
    <name evidence="3" type="ORF">C2845_PM13G11940</name>
</gene>
<accession>A0A3L6RG71</accession>
<feature type="region of interest" description="Disordered" evidence="1">
    <location>
        <begin position="335"/>
        <end position="363"/>
    </location>
</feature>
<feature type="compositionally biased region" description="Low complexity" evidence="1">
    <location>
        <begin position="347"/>
        <end position="363"/>
    </location>
</feature>
<feature type="compositionally biased region" description="Low complexity" evidence="1">
    <location>
        <begin position="73"/>
        <end position="90"/>
    </location>
</feature>
<feature type="compositionally biased region" description="Basic residues" evidence="1">
    <location>
        <begin position="119"/>
        <end position="128"/>
    </location>
</feature>
<proteinExistence type="predicted"/>
<dbReference type="InterPro" id="IPR008889">
    <property type="entry name" value="VQ"/>
</dbReference>
<dbReference type="PANTHER" id="PTHR33179">
    <property type="entry name" value="VQ MOTIF-CONTAINING PROTEIN"/>
    <property type="match status" value="1"/>
</dbReference>
<dbReference type="EMBL" id="PQIB02000008">
    <property type="protein sequence ID" value="RLN03326.1"/>
    <property type="molecule type" value="Genomic_DNA"/>
</dbReference>
<dbReference type="InterPro" id="IPR039609">
    <property type="entry name" value="VQ_15/22"/>
</dbReference>
<evidence type="ECO:0000313" key="4">
    <source>
        <dbReference type="Proteomes" id="UP000275267"/>
    </source>
</evidence>
<feature type="compositionally biased region" description="Low complexity" evidence="1">
    <location>
        <begin position="99"/>
        <end position="118"/>
    </location>
</feature>
<feature type="domain" description="VQ" evidence="2">
    <location>
        <begin position="129"/>
        <end position="156"/>
    </location>
</feature>
<dbReference type="OrthoDB" id="780193at2759"/>
<keyword evidence="4" id="KW-1185">Reference proteome</keyword>
<dbReference type="Pfam" id="PF05678">
    <property type="entry name" value="VQ"/>
    <property type="match status" value="1"/>
</dbReference>
<sequence length="383" mass="38013">MDSGNSGSLQSSSGGGDDEFDAVCGGGAADSSSPLSALLRHHPGLGGGGSPSLIYGLEELGAPPLSHWCPGTAPLPQPGAGAPASPRSLPCHGGPAASAPAQDHAGAATAAQLAAPARGSRKRARASRRAPTTVLTTDTSNFRAMVQEFTGIPAPPFASAARSRLDHLFPSRSSSAVPAALPQYLLRPLAHSKLHAYPPPASLPAPANAAIAASTVTHAGATAGDDSYQQHLTTAAPPALLGMQDHSSGGSNSYLSFQGALGAQLDGGGANTYPLFDDRGGVAPSSAPRPQDPAGFLGLARGSTVSTEGTPAHLPPRNSNELSGLVGGCKATYTSAPPPLERNGRIPPASGVPTATPTPTPVAAATAAVRTRGADSWVCGTSE</sequence>
<protein>
    <submittedName>
        <fullName evidence="3">Verprolin-like</fullName>
    </submittedName>
</protein>
<dbReference type="STRING" id="4540.A0A3L6RG71"/>
<evidence type="ECO:0000256" key="1">
    <source>
        <dbReference type="SAM" id="MobiDB-lite"/>
    </source>
</evidence>
<reference evidence="4" key="1">
    <citation type="journal article" date="2019" name="Nat. Commun.">
        <title>The genome of broomcorn millet.</title>
        <authorList>
            <person name="Zou C."/>
            <person name="Miki D."/>
            <person name="Li D."/>
            <person name="Tang Q."/>
            <person name="Xiao L."/>
            <person name="Rajput S."/>
            <person name="Deng P."/>
            <person name="Jia W."/>
            <person name="Huang R."/>
            <person name="Zhang M."/>
            <person name="Sun Y."/>
            <person name="Hu J."/>
            <person name="Fu X."/>
            <person name="Schnable P.S."/>
            <person name="Li F."/>
            <person name="Zhang H."/>
            <person name="Feng B."/>
            <person name="Zhu X."/>
            <person name="Liu R."/>
            <person name="Schnable J.C."/>
            <person name="Zhu J.-K."/>
            <person name="Zhang H."/>
        </authorList>
    </citation>
    <scope>NUCLEOTIDE SEQUENCE [LARGE SCALE GENOMIC DNA]</scope>
</reference>
<feature type="region of interest" description="Disordered" evidence="1">
    <location>
        <begin position="73"/>
        <end position="133"/>
    </location>
</feature>
<comment type="caution">
    <text evidence="3">The sequence shown here is derived from an EMBL/GenBank/DDBJ whole genome shotgun (WGS) entry which is preliminary data.</text>
</comment>
<dbReference type="Proteomes" id="UP000275267">
    <property type="component" value="Unassembled WGS sequence"/>
</dbReference>
<feature type="region of interest" description="Disordered" evidence="1">
    <location>
        <begin position="1"/>
        <end position="35"/>
    </location>
</feature>
<dbReference type="AlphaFoldDB" id="A0A3L6RG71"/>
<evidence type="ECO:0000313" key="3">
    <source>
        <dbReference type="EMBL" id="RLN03326.1"/>
    </source>
</evidence>
<feature type="compositionally biased region" description="Low complexity" evidence="1">
    <location>
        <begin position="1"/>
        <end position="12"/>
    </location>
</feature>
<name>A0A3L6RG71_PANMI</name>
<organism evidence="3 4">
    <name type="scientific">Panicum miliaceum</name>
    <name type="common">Proso millet</name>
    <name type="synonym">Broomcorn millet</name>
    <dbReference type="NCBI Taxonomy" id="4540"/>
    <lineage>
        <taxon>Eukaryota</taxon>
        <taxon>Viridiplantae</taxon>
        <taxon>Streptophyta</taxon>
        <taxon>Embryophyta</taxon>
        <taxon>Tracheophyta</taxon>
        <taxon>Spermatophyta</taxon>
        <taxon>Magnoliopsida</taxon>
        <taxon>Liliopsida</taxon>
        <taxon>Poales</taxon>
        <taxon>Poaceae</taxon>
        <taxon>PACMAD clade</taxon>
        <taxon>Panicoideae</taxon>
        <taxon>Panicodae</taxon>
        <taxon>Paniceae</taxon>
        <taxon>Panicinae</taxon>
        <taxon>Panicum</taxon>
        <taxon>Panicum sect. Panicum</taxon>
    </lineage>
</organism>
<evidence type="ECO:0000259" key="2">
    <source>
        <dbReference type="Pfam" id="PF05678"/>
    </source>
</evidence>
<dbReference type="PANTHER" id="PTHR33179:SF58">
    <property type="entry name" value="OS08G0409500 PROTEIN"/>
    <property type="match status" value="1"/>
</dbReference>